<dbReference type="EMBL" id="CM042053">
    <property type="protein sequence ID" value="KAI3715466.1"/>
    <property type="molecule type" value="Genomic_DNA"/>
</dbReference>
<organism evidence="1 2">
    <name type="scientific">Arctium lappa</name>
    <name type="common">Greater burdock</name>
    <name type="synonym">Lappa major</name>
    <dbReference type="NCBI Taxonomy" id="4217"/>
    <lineage>
        <taxon>Eukaryota</taxon>
        <taxon>Viridiplantae</taxon>
        <taxon>Streptophyta</taxon>
        <taxon>Embryophyta</taxon>
        <taxon>Tracheophyta</taxon>
        <taxon>Spermatophyta</taxon>
        <taxon>Magnoliopsida</taxon>
        <taxon>eudicotyledons</taxon>
        <taxon>Gunneridae</taxon>
        <taxon>Pentapetalae</taxon>
        <taxon>asterids</taxon>
        <taxon>campanulids</taxon>
        <taxon>Asterales</taxon>
        <taxon>Asteraceae</taxon>
        <taxon>Carduoideae</taxon>
        <taxon>Cardueae</taxon>
        <taxon>Arctiinae</taxon>
        <taxon>Arctium</taxon>
    </lineage>
</organism>
<reference evidence="1 2" key="2">
    <citation type="journal article" date="2022" name="Mol. Ecol. Resour.">
        <title>The genomes of chicory, endive, great burdock and yacon provide insights into Asteraceae paleo-polyploidization history and plant inulin production.</title>
        <authorList>
            <person name="Fan W."/>
            <person name="Wang S."/>
            <person name="Wang H."/>
            <person name="Wang A."/>
            <person name="Jiang F."/>
            <person name="Liu H."/>
            <person name="Zhao H."/>
            <person name="Xu D."/>
            <person name="Zhang Y."/>
        </authorList>
    </citation>
    <scope>NUCLEOTIDE SEQUENCE [LARGE SCALE GENOMIC DNA]</scope>
    <source>
        <strain evidence="2">cv. Niubang</strain>
    </source>
</reference>
<evidence type="ECO:0000313" key="1">
    <source>
        <dbReference type="EMBL" id="KAI3715466.1"/>
    </source>
</evidence>
<proteinExistence type="predicted"/>
<protein>
    <submittedName>
        <fullName evidence="1">Uncharacterized protein</fullName>
    </submittedName>
</protein>
<sequence length="205" mass="23014">MARMIMYRTFIVAPGQCYGEPTNYVCMPELPWLKSCSVVWVWLVMNLWAIGTTACYVSNGHLEARCWRSILRTMTVGVPQCTSVRFGVSAGQALTLKKLDIVLVHFWGKHQANTGIYGSLGALADIVTVSALRNGFKVALDQTKLVVEFALVRYEKRGDNLNRNVIGFVCEVRSWKLELESWNGCLRKALRGIYAFGGQWLGIET</sequence>
<keyword evidence="2" id="KW-1185">Reference proteome</keyword>
<dbReference type="Proteomes" id="UP001055879">
    <property type="component" value="Linkage Group LG07"/>
</dbReference>
<reference evidence="2" key="1">
    <citation type="journal article" date="2022" name="Mol. Ecol. Resour.">
        <title>The genomes of chicory, endive, great burdock and yacon provide insights into Asteraceae palaeo-polyploidization history and plant inulin production.</title>
        <authorList>
            <person name="Fan W."/>
            <person name="Wang S."/>
            <person name="Wang H."/>
            <person name="Wang A."/>
            <person name="Jiang F."/>
            <person name="Liu H."/>
            <person name="Zhao H."/>
            <person name="Xu D."/>
            <person name="Zhang Y."/>
        </authorList>
    </citation>
    <scope>NUCLEOTIDE SEQUENCE [LARGE SCALE GENOMIC DNA]</scope>
    <source>
        <strain evidence="2">cv. Niubang</strain>
    </source>
</reference>
<evidence type="ECO:0000313" key="2">
    <source>
        <dbReference type="Proteomes" id="UP001055879"/>
    </source>
</evidence>
<name>A0ACB9B138_ARCLA</name>
<accession>A0ACB9B138</accession>
<comment type="caution">
    <text evidence="1">The sequence shown here is derived from an EMBL/GenBank/DDBJ whole genome shotgun (WGS) entry which is preliminary data.</text>
</comment>
<gene>
    <name evidence="1" type="ORF">L6452_22449</name>
</gene>